<sequence>MSIFFAKVSFVAPDGREGRSEWAVEASHGDHAQQLIRHRLGRDGRVPLSIQVEPLDAGHGEGEGGFRDVGMMDMLREGPIHWTGLPDDAALAITESAPDADGIGVPDWIAPPYWRALFAARGADRIYAVIDPHAWPSRHGSLAEDIAAADLPAACLFDAAPGSAQADSAPWLIELTPPPGPLDEAPSSLHRRAFRQGTGPAGQLFLRAPLPLDEMRRALRKLTKIQDLDGKWYFNRFWEPEFFLYFMLFLEGRRLLAPLAPLTGFALASEGRIITARTDLRGTLQAPQDRAGDLDLLFEAGTAMVSLRHARRLEKEFGKGCDPDAVYALAKERFGLAAMDYRFVMKCVEICYSLLAFFGDHAAGRLGEDAVGPCFDDSGQLSPHIEILHGLCMFGLRQDIAPDQLRSEVRFGP</sequence>
<feature type="domain" description="DUF4123" evidence="1">
    <location>
        <begin position="126"/>
        <end position="246"/>
    </location>
</feature>
<dbReference type="AlphaFoldDB" id="A0A419A3C8"/>
<dbReference type="Pfam" id="PF13503">
    <property type="entry name" value="DUF4123"/>
    <property type="match status" value="1"/>
</dbReference>
<evidence type="ECO:0000259" key="1">
    <source>
        <dbReference type="Pfam" id="PF13503"/>
    </source>
</evidence>
<reference evidence="3" key="1">
    <citation type="submission" date="2018-09" db="EMBL/GenBank/DDBJ databases">
        <title>Paracoccus onubensis nov. sp. a moderate halophilic bacterium isolated from Gruta de las Maravillas (Aracena, Spain).</title>
        <authorList>
            <person name="Jurado V."/>
            <person name="Gutierrez-Patricio S."/>
            <person name="Gonzalez-Pimentel J.L."/>
            <person name="Miller A.Z."/>
            <person name="Laiz L."/>
            <person name="Saiz-Jimenez C."/>
        </authorList>
    </citation>
    <scope>NUCLEOTIDE SEQUENCE [LARGE SCALE GENOMIC DNA]</scope>
    <source>
        <strain evidence="3">DSM 26381</strain>
    </source>
</reference>
<protein>
    <submittedName>
        <fullName evidence="2">DUF4123 domain-containing protein</fullName>
    </submittedName>
</protein>
<organism evidence="2 3">
    <name type="scientific">Paracoccus siganidrum</name>
    <dbReference type="NCBI Taxonomy" id="1276757"/>
    <lineage>
        <taxon>Bacteria</taxon>
        <taxon>Pseudomonadati</taxon>
        <taxon>Pseudomonadota</taxon>
        <taxon>Alphaproteobacteria</taxon>
        <taxon>Rhodobacterales</taxon>
        <taxon>Paracoccaceae</taxon>
        <taxon>Paracoccus</taxon>
    </lineage>
</organism>
<dbReference type="EMBL" id="QZEW01000081">
    <property type="protein sequence ID" value="RJL07994.1"/>
    <property type="molecule type" value="Genomic_DNA"/>
</dbReference>
<comment type="caution">
    <text evidence="2">The sequence shown here is derived from an EMBL/GenBank/DDBJ whole genome shotgun (WGS) entry which is preliminary data.</text>
</comment>
<evidence type="ECO:0000313" key="3">
    <source>
        <dbReference type="Proteomes" id="UP000283587"/>
    </source>
</evidence>
<dbReference type="InterPro" id="IPR025391">
    <property type="entry name" value="DUF4123"/>
</dbReference>
<keyword evidence="3" id="KW-1185">Reference proteome</keyword>
<evidence type="ECO:0000313" key="2">
    <source>
        <dbReference type="EMBL" id="RJL07994.1"/>
    </source>
</evidence>
<accession>A0A419A3C8</accession>
<dbReference type="Proteomes" id="UP000283587">
    <property type="component" value="Unassembled WGS sequence"/>
</dbReference>
<gene>
    <name evidence="2" type="ORF">D3P05_16815</name>
</gene>
<dbReference type="RefSeq" id="WP_119899765.1">
    <property type="nucleotide sequence ID" value="NZ_QNRC01000006.1"/>
</dbReference>
<dbReference type="OrthoDB" id="7846993at2"/>
<name>A0A419A3C8_9RHOB</name>
<proteinExistence type="predicted"/>